<evidence type="ECO:0000313" key="12">
    <source>
        <dbReference type="EMBL" id="WAR15293.1"/>
    </source>
</evidence>
<evidence type="ECO:0000256" key="1">
    <source>
        <dbReference type="ARBA" id="ARBA00004603"/>
    </source>
</evidence>
<proteinExistence type="predicted"/>
<dbReference type="InterPro" id="IPR051366">
    <property type="entry name" value="DEF8"/>
</dbReference>
<dbReference type="SMART" id="SM00593">
    <property type="entry name" value="RUN"/>
    <property type="match status" value="1"/>
</dbReference>
<keyword evidence="6" id="KW-0863">Zinc-finger</keyword>
<dbReference type="PROSITE" id="PS50081">
    <property type="entry name" value="ZF_DAG_PE_2"/>
    <property type="match status" value="1"/>
</dbReference>
<protein>
    <submittedName>
        <fullName evidence="12">PKHM3-like protein</fullName>
    </submittedName>
</protein>
<name>A0ABY7F3K3_MYAAR</name>
<sequence length="768" mass="86055">MFRKKGPSEVEIAQENEVKIGITQEFAQALKTVQKENIGTADQAVYSTDTANSVCNCLEAVFLHGLKSKALNKIASYVGVGQQATVQTNLNFWGLVSRITHSEVIAQLKHLGQITTEVGLCRAWVRVALNDGIMESYIDAIVADVKTLEYYYQRTAYLRDSEQPEIMKSYLQGLMHFQFKLSYNASVLNEWAYPPLLLAGVIDSKDAPPPIIKHPVTQPVEAQPKTSSSHQNLEPVDPDPNNSVEKLLNELGIEDVEESVELVKDEIETSDKKSLEEKDAHAQETVTDSKPNIDISQPILIEEKVKIESDDDNERIGGRTTASPKKKKKGKSRSSLEKLKPQLSLSPPNSEALPPELSDATADKVDRIETDGKSEYFAKHRLSLPAVSPMHDKSRSAKRKSLPNVLEKPSSSPHTIEDYLYGTGPLEEEDEVVDGDGTAIGNGNKSEDDVIDPEEDELKRREAGMDPRQSVGNNLMFSGRGWSSSIGSEGTDTFDAASPPRSTESFGTLLQNYTPASSLSTKSIDDVLATLPERRTTIISPVVSSPNENELSRMCQFSEIANEKGLDAQNFQCKGCSRSIGLIFGKPRTCKFDGWYYCYECHENDEYYIPALIVHNWDFRKQKVCKKNFEYLQDKEEQPYINVEDINPRLYEHVPEMLEIQDLLQVPTGSLASSLRKVIKFATKHVYSCRLCSQKGFICELCNNPKVIYAFEMDATFRCPQCKTVFHKACKTDNRPCPKCQRRQHRQSLHGSNKPLLTPDYDSHVDQV</sequence>
<evidence type="ECO:0000256" key="6">
    <source>
        <dbReference type="ARBA" id="ARBA00022771"/>
    </source>
</evidence>
<evidence type="ECO:0000313" key="13">
    <source>
        <dbReference type="Proteomes" id="UP001164746"/>
    </source>
</evidence>
<dbReference type="EMBL" id="CP111020">
    <property type="protein sequence ID" value="WAR15293.1"/>
    <property type="molecule type" value="Genomic_DNA"/>
</dbReference>
<evidence type="ECO:0000256" key="7">
    <source>
        <dbReference type="ARBA" id="ARBA00022833"/>
    </source>
</evidence>
<dbReference type="SUPFAM" id="SSF140741">
    <property type="entry name" value="RUN domain-like"/>
    <property type="match status" value="1"/>
</dbReference>
<accession>A0ABY7F3K3</accession>
<keyword evidence="2" id="KW-0597">Phosphoprotein</keyword>
<evidence type="ECO:0000256" key="4">
    <source>
        <dbReference type="ARBA" id="ARBA00022737"/>
    </source>
</evidence>
<organism evidence="12 13">
    <name type="scientific">Mya arenaria</name>
    <name type="common">Soft-shell clam</name>
    <dbReference type="NCBI Taxonomy" id="6604"/>
    <lineage>
        <taxon>Eukaryota</taxon>
        <taxon>Metazoa</taxon>
        <taxon>Spiralia</taxon>
        <taxon>Lophotrochozoa</taxon>
        <taxon>Mollusca</taxon>
        <taxon>Bivalvia</taxon>
        <taxon>Autobranchia</taxon>
        <taxon>Heteroconchia</taxon>
        <taxon>Euheterodonta</taxon>
        <taxon>Imparidentia</taxon>
        <taxon>Neoheterodontei</taxon>
        <taxon>Myida</taxon>
        <taxon>Myoidea</taxon>
        <taxon>Myidae</taxon>
        <taxon>Mya</taxon>
    </lineage>
</organism>
<dbReference type="CDD" id="cd16448">
    <property type="entry name" value="RING-H2"/>
    <property type="match status" value="1"/>
</dbReference>
<dbReference type="PANTHER" id="PTHR12326">
    <property type="entry name" value="PLECKSTRIN HOMOLOGY DOMAIN CONTAINING PROTEIN"/>
    <property type="match status" value="1"/>
</dbReference>
<dbReference type="InterPro" id="IPR047326">
    <property type="entry name" value="RUN_PLEKHM1"/>
</dbReference>
<feature type="compositionally biased region" description="Basic and acidic residues" evidence="9">
    <location>
        <begin position="267"/>
        <end position="282"/>
    </location>
</feature>
<keyword evidence="8" id="KW-0072">Autophagy</keyword>
<feature type="domain" description="RUN" evidence="11">
    <location>
        <begin position="45"/>
        <end position="186"/>
    </location>
</feature>
<keyword evidence="7" id="KW-0862">Zinc</keyword>
<keyword evidence="13" id="KW-1185">Reference proteome</keyword>
<keyword evidence="4" id="KW-0677">Repeat</keyword>
<dbReference type="InterPro" id="IPR037213">
    <property type="entry name" value="Run_dom_sf"/>
</dbReference>
<dbReference type="Pfam" id="PF02759">
    <property type="entry name" value="RUN"/>
    <property type="match status" value="1"/>
</dbReference>
<reference evidence="12" key="1">
    <citation type="submission" date="2022-11" db="EMBL/GenBank/DDBJ databases">
        <title>Centuries of genome instability and evolution in soft-shell clam transmissible cancer (bioRxiv).</title>
        <authorList>
            <person name="Hart S.F.M."/>
            <person name="Yonemitsu M.A."/>
            <person name="Giersch R.M."/>
            <person name="Beal B.F."/>
            <person name="Arriagada G."/>
            <person name="Davis B.W."/>
            <person name="Ostrander E.A."/>
            <person name="Goff S.P."/>
            <person name="Metzger M.J."/>
        </authorList>
    </citation>
    <scope>NUCLEOTIDE SEQUENCE</scope>
    <source>
        <strain evidence="12">MELC-2E11</strain>
        <tissue evidence="12">Siphon/mantle</tissue>
    </source>
</reference>
<dbReference type="Gene3D" id="1.20.58.900">
    <property type="match status" value="1"/>
</dbReference>
<evidence type="ECO:0000259" key="10">
    <source>
        <dbReference type="PROSITE" id="PS50081"/>
    </source>
</evidence>
<evidence type="ECO:0000256" key="2">
    <source>
        <dbReference type="ARBA" id="ARBA00022553"/>
    </source>
</evidence>
<dbReference type="Proteomes" id="UP001164746">
    <property type="component" value="Chromosome 9"/>
</dbReference>
<dbReference type="InterPro" id="IPR025258">
    <property type="entry name" value="RH_dom"/>
</dbReference>
<dbReference type="InterPro" id="IPR002219">
    <property type="entry name" value="PKC_DAG/PE"/>
</dbReference>
<dbReference type="Pfam" id="PF13901">
    <property type="entry name" value="RH_dom"/>
    <property type="match status" value="1"/>
</dbReference>
<evidence type="ECO:0000259" key="11">
    <source>
        <dbReference type="PROSITE" id="PS50826"/>
    </source>
</evidence>
<feature type="region of interest" description="Disordered" evidence="9">
    <location>
        <begin position="210"/>
        <end position="244"/>
    </location>
</feature>
<feature type="region of interest" description="Disordered" evidence="9">
    <location>
        <begin position="267"/>
        <end position="420"/>
    </location>
</feature>
<keyword evidence="3" id="KW-0479">Metal-binding</keyword>
<dbReference type="SMART" id="SM01175">
    <property type="entry name" value="DUF4206"/>
    <property type="match status" value="1"/>
</dbReference>
<dbReference type="PROSITE" id="PS50826">
    <property type="entry name" value="RUN"/>
    <property type="match status" value="1"/>
</dbReference>
<dbReference type="CDD" id="cd17679">
    <property type="entry name" value="RUN_PLEKHM1"/>
    <property type="match status" value="1"/>
</dbReference>
<evidence type="ECO:0000256" key="8">
    <source>
        <dbReference type="ARBA" id="ARBA00023006"/>
    </source>
</evidence>
<gene>
    <name evidence="12" type="ORF">MAR_005398</name>
</gene>
<dbReference type="InterPro" id="IPR004012">
    <property type="entry name" value="Run_dom"/>
</dbReference>
<keyword evidence="5" id="KW-0967">Endosome</keyword>
<feature type="compositionally biased region" description="Basic and acidic residues" evidence="9">
    <location>
        <begin position="361"/>
        <end position="378"/>
    </location>
</feature>
<comment type="subcellular location">
    <subcellularLocation>
        <location evidence="1">Late endosome</location>
    </subcellularLocation>
</comment>
<evidence type="ECO:0000256" key="9">
    <source>
        <dbReference type="SAM" id="MobiDB-lite"/>
    </source>
</evidence>
<evidence type="ECO:0000256" key="5">
    <source>
        <dbReference type="ARBA" id="ARBA00022753"/>
    </source>
</evidence>
<feature type="region of interest" description="Disordered" evidence="9">
    <location>
        <begin position="748"/>
        <end position="768"/>
    </location>
</feature>
<feature type="domain" description="Phorbol-ester/DAG-type" evidence="10">
    <location>
        <begin position="684"/>
        <end position="737"/>
    </location>
</feature>
<dbReference type="PANTHER" id="PTHR12326:SF12">
    <property type="entry name" value="PLECKSTRIN HOMOLOGY AND RUN DOMAIN CONTAINING M1"/>
    <property type="match status" value="1"/>
</dbReference>
<evidence type="ECO:0000256" key="3">
    <source>
        <dbReference type="ARBA" id="ARBA00022723"/>
    </source>
</evidence>